<evidence type="ECO:0000259" key="11">
    <source>
        <dbReference type="Pfam" id="PF00557"/>
    </source>
</evidence>
<comment type="function">
    <text evidence="8 9">Cotranslationally removes the N-terminal methionine from nascent proteins. The N-terminal methionine is often cleaved when the second residue in the primary sequence is small and uncharged (Met-Ala-, Cys, Gly, Pro, Ser, Thr, or Val).</text>
</comment>
<feature type="binding site" evidence="8">
    <location>
        <position position="247"/>
    </location>
    <ligand>
        <name>a divalent metal cation</name>
        <dbReference type="ChEBI" id="CHEBI:60240"/>
        <label>1</label>
    </ligand>
</feature>
<dbReference type="InterPro" id="IPR002468">
    <property type="entry name" value="Pept_M24A_MAP2"/>
</dbReference>
<dbReference type="EC" id="3.4.11.18" evidence="8"/>
<feature type="region of interest" description="Disordered" evidence="10">
    <location>
        <begin position="1"/>
        <end position="60"/>
    </location>
</feature>
<evidence type="ECO:0000256" key="3">
    <source>
        <dbReference type="ARBA" id="ARBA00001954"/>
    </source>
</evidence>
<dbReference type="Gene3D" id="1.10.10.10">
    <property type="entry name" value="Winged helix-like DNA-binding domain superfamily/Winged helix DNA-binding domain"/>
    <property type="match status" value="1"/>
</dbReference>
<name>A0A7S3LL58_9STRA</name>
<dbReference type="GO" id="GO:0070006">
    <property type="term" value="F:metalloaminopeptidase activity"/>
    <property type="evidence" value="ECO:0007669"/>
    <property type="project" value="UniProtKB-UniRule"/>
</dbReference>
<dbReference type="Pfam" id="PF00557">
    <property type="entry name" value="Peptidase_M24"/>
    <property type="match status" value="1"/>
</dbReference>
<dbReference type="GO" id="GO:0005737">
    <property type="term" value="C:cytoplasm"/>
    <property type="evidence" value="ECO:0007669"/>
    <property type="project" value="UniProtKB-SubCell"/>
</dbReference>
<dbReference type="PANTHER" id="PTHR45777">
    <property type="entry name" value="METHIONINE AMINOPEPTIDASE 2"/>
    <property type="match status" value="1"/>
</dbReference>
<dbReference type="InterPro" id="IPR050247">
    <property type="entry name" value="Met_Aminopeptidase_Type2"/>
</dbReference>
<evidence type="ECO:0000256" key="8">
    <source>
        <dbReference type="HAMAP-Rule" id="MF_03175"/>
    </source>
</evidence>
<dbReference type="PRINTS" id="PR00599">
    <property type="entry name" value="MAPEPTIDASE"/>
</dbReference>
<comment type="subcellular location">
    <subcellularLocation>
        <location evidence="8">Cytoplasm</location>
    </subcellularLocation>
</comment>
<dbReference type="InterPro" id="IPR036005">
    <property type="entry name" value="Creatinase/aminopeptidase-like"/>
</dbReference>
<dbReference type="SUPFAM" id="SSF55920">
    <property type="entry name" value="Creatinase/aminopeptidase"/>
    <property type="match status" value="1"/>
</dbReference>
<evidence type="ECO:0000256" key="2">
    <source>
        <dbReference type="ARBA" id="ARBA00001936"/>
    </source>
</evidence>
<dbReference type="InterPro" id="IPR036388">
    <property type="entry name" value="WH-like_DNA-bd_sf"/>
</dbReference>
<dbReference type="GO" id="GO:0004239">
    <property type="term" value="F:initiator methionyl aminopeptidase activity"/>
    <property type="evidence" value="ECO:0007669"/>
    <property type="project" value="UniProtKB-UniRule"/>
</dbReference>
<proteinExistence type="inferred from homology"/>
<evidence type="ECO:0000256" key="5">
    <source>
        <dbReference type="ARBA" id="ARBA00022670"/>
    </source>
</evidence>
<dbReference type="Gene3D" id="3.90.230.10">
    <property type="entry name" value="Creatinase/methionine aminopeptidase superfamily"/>
    <property type="match status" value="1"/>
</dbReference>
<feature type="binding site" evidence="8">
    <location>
        <position position="456"/>
    </location>
    <ligand>
        <name>a divalent metal cation</name>
        <dbReference type="ChEBI" id="CHEBI:60240"/>
        <label>1</label>
    </ligand>
</feature>
<dbReference type="SUPFAM" id="SSF46785">
    <property type="entry name" value="Winged helix' DNA-binding domain"/>
    <property type="match status" value="1"/>
</dbReference>
<feature type="compositionally biased region" description="Basic residues" evidence="10">
    <location>
        <begin position="38"/>
        <end position="56"/>
    </location>
</feature>
<evidence type="ECO:0000313" key="12">
    <source>
        <dbReference type="EMBL" id="CAE0434719.1"/>
    </source>
</evidence>
<keyword evidence="7 8" id="KW-0378">Hydrolase</keyword>
<keyword evidence="6 8" id="KW-0479">Metal-binding</keyword>
<dbReference type="GO" id="GO:0006508">
    <property type="term" value="P:proteolysis"/>
    <property type="evidence" value="ECO:0007669"/>
    <property type="project" value="UniProtKB-KW"/>
</dbReference>
<feature type="binding site" evidence="8">
    <location>
        <position position="316"/>
    </location>
    <ligand>
        <name>a divalent metal cation</name>
        <dbReference type="ChEBI" id="CHEBI:60240"/>
        <label>2</label>
        <note>catalytic</note>
    </ligand>
</feature>
<sequence>MPDASKPECAVLRDVAEAGTAHQSASGSGGYEGEKGNGSKKKKKKKNNKKKIRQPRKVSAQVNLLDEGETSVDFSGHNRSPLCRVFPAGVQCDSFTQYGQTWPPTKPVSSLFSESTYVPFGQILEHPGDFNRKITTDAEKRCNEILEKDIYRKVRIASECHREVRKWAQSWIKPGIMLADMCEAIENKTRELIGENGLKAGIGFPTGCSIDHVAAHYTPNPGDTTRLRYGNVMKVDMGTQIDGMIIDCAWTVAFDPKFDPLVEAVKAATEAGIKAAGIGVRVCDIGEEIQEVMESHEIELDGKVFPIKCCRNLTGHSMEPYNIHAGKSVPIVKGGEATKMQEGEFYAIETFGSTGRGYCVEGLECSHYMKVFNAPHIPLRMPTAKRLLSHINRTFGTLGFCRRWLEREDGGSYAVHGNTGRQTRYLGALKNLCDVGLVQALPPLCDVQNSYVAQFEHTILLRPNCKEVLSRGDDF</sequence>
<feature type="binding site" evidence="8">
    <location>
        <position position="324"/>
    </location>
    <ligand>
        <name>substrate</name>
    </ligand>
</feature>
<dbReference type="CDD" id="cd01088">
    <property type="entry name" value="MetAP2"/>
    <property type="match status" value="1"/>
</dbReference>
<feature type="domain" description="Peptidase M24" evidence="11">
    <location>
        <begin position="153"/>
        <end position="350"/>
    </location>
</feature>
<dbReference type="GO" id="GO:0046872">
    <property type="term" value="F:metal ion binding"/>
    <property type="evidence" value="ECO:0007669"/>
    <property type="project" value="UniProtKB-UniRule"/>
</dbReference>
<comment type="cofactor">
    <cofactor evidence="3">
        <name>Fe(2+)</name>
        <dbReference type="ChEBI" id="CHEBI:29033"/>
    </cofactor>
</comment>
<comment type="cofactor">
    <cofactor evidence="8">
        <name>Co(2+)</name>
        <dbReference type="ChEBI" id="CHEBI:48828"/>
    </cofactor>
    <cofactor evidence="8">
        <name>Zn(2+)</name>
        <dbReference type="ChEBI" id="CHEBI:29105"/>
    </cofactor>
    <cofactor evidence="8">
        <name>Mn(2+)</name>
        <dbReference type="ChEBI" id="CHEBI:29035"/>
    </cofactor>
    <cofactor evidence="8">
        <name>Fe(2+)</name>
        <dbReference type="ChEBI" id="CHEBI:29033"/>
    </cofactor>
    <text evidence="8">Binds 2 divalent metal cations per subunit. Has a high-affinity and a low affinity metal-binding site. The true nature of the physiological cofactor is under debate. The enzyme is active with cobalt, zinc, manganese or divalent iron ions. Most likely, methionine aminopeptidases function as mononuclear Fe(2+)-metalloproteases under physiological conditions, and the catalytically relevant metal-binding site has been assigned to the histidine-containing high-affinity site.</text>
</comment>
<dbReference type="NCBIfam" id="TIGR00501">
    <property type="entry name" value="met_pdase_II"/>
    <property type="match status" value="1"/>
</dbReference>
<evidence type="ECO:0000256" key="9">
    <source>
        <dbReference type="RuleBase" id="RU003653"/>
    </source>
</evidence>
<dbReference type="HAMAP" id="MF_03175">
    <property type="entry name" value="MetAP_2_euk"/>
    <property type="match status" value="1"/>
</dbReference>
<dbReference type="EMBL" id="HBIN01006854">
    <property type="protein sequence ID" value="CAE0434719.1"/>
    <property type="molecule type" value="Transcribed_RNA"/>
</dbReference>
<feature type="binding site" evidence="8">
    <location>
        <position position="456"/>
    </location>
    <ligand>
        <name>a divalent metal cation</name>
        <dbReference type="ChEBI" id="CHEBI:60240"/>
        <label>2</label>
        <note>catalytic</note>
    </ligand>
</feature>
<feature type="binding site" evidence="8">
    <location>
        <position position="236"/>
    </location>
    <ligand>
        <name>a divalent metal cation</name>
        <dbReference type="ChEBI" id="CHEBI:60240"/>
        <label>1</label>
    </ligand>
</feature>
<evidence type="ECO:0000256" key="6">
    <source>
        <dbReference type="ARBA" id="ARBA00022723"/>
    </source>
</evidence>
<keyword evidence="5 8" id="KW-0645">Protease</keyword>
<dbReference type="InterPro" id="IPR001714">
    <property type="entry name" value="Pept_M24_MAP"/>
</dbReference>
<gene>
    <name evidence="12" type="ORF">ASTO00021_LOCUS5015</name>
</gene>
<feature type="binding site" evidence="8">
    <location>
        <position position="216"/>
    </location>
    <ligand>
        <name>substrate</name>
    </ligand>
</feature>
<keyword evidence="4 8" id="KW-0031">Aminopeptidase</keyword>
<feature type="binding site" evidence="8">
    <location>
        <position position="247"/>
    </location>
    <ligand>
        <name>a divalent metal cation</name>
        <dbReference type="ChEBI" id="CHEBI:60240"/>
        <label>2</label>
        <note>catalytic</note>
    </ligand>
</feature>
<dbReference type="AlphaFoldDB" id="A0A7S3LL58"/>
<comment type="similarity">
    <text evidence="8">Belongs to the peptidase M24A family. Methionine aminopeptidase eukaryotic type 2 subfamily.</text>
</comment>
<evidence type="ECO:0000256" key="10">
    <source>
        <dbReference type="SAM" id="MobiDB-lite"/>
    </source>
</evidence>
<organism evidence="12">
    <name type="scientific">Aplanochytrium stocchinoi</name>
    <dbReference type="NCBI Taxonomy" id="215587"/>
    <lineage>
        <taxon>Eukaryota</taxon>
        <taxon>Sar</taxon>
        <taxon>Stramenopiles</taxon>
        <taxon>Bigyra</taxon>
        <taxon>Labyrinthulomycetes</taxon>
        <taxon>Thraustochytrida</taxon>
        <taxon>Thraustochytriidae</taxon>
        <taxon>Aplanochytrium</taxon>
    </lineage>
</organism>
<evidence type="ECO:0000256" key="7">
    <source>
        <dbReference type="ARBA" id="ARBA00022801"/>
    </source>
</evidence>
<dbReference type="InterPro" id="IPR000994">
    <property type="entry name" value="Pept_M24"/>
</dbReference>
<evidence type="ECO:0000256" key="1">
    <source>
        <dbReference type="ARBA" id="ARBA00000294"/>
    </source>
</evidence>
<accession>A0A7S3LL58</accession>
<keyword evidence="8" id="KW-0963">Cytoplasm</keyword>
<reference evidence="12" key="1">
    <citation type="submission" date="2021-01" db="EMBL/GenBank/DDBJ databases">
        <authorList>
            <person name="Corre E."/>
            <person name="Pelletier E."/>
            <person name="Niang G."/>
            <person name="Scheremetjew M."/>
            <person name="Finn R."/>
            <person name="Kale V."/>
            <person name="Holt S."/>
            <person name="Cochrane G."/>
            <person name="Meng A."/>
            <person name="Brown T."/>
            <person name="Cohen L."/>
        </authorList>
    </citation>
    <scope>NUCLEOTIDE SEQUENCE</scope>
    <source>
        <strain evidence="12">GSBS06</strain>
    </source>
</reference>
<dbReference type="PANTHER" id="PTHR45777:SF2">
    <property type="entry name" value="METHIONINE AMINOPEPTIDASE 2"/>
    <property type="match status" value="1"/>
</dbReference>
<comment type="catalytic activity">
    <reaction evidence="1 8 9">
        <text>Release of N-terminal amino acids, preferentially methionine, from peptides and arylamides.</text>
        <dbReference type="EC" id="3.4.11.18"/>
    </reaction>
</comment>
<evidence type="ECO:0000256" key="4">
    <source>
        <dbReference type="ARBA" id="ARBA00022438"/>
    </source>
</evidence>
<protein>
    <recommendedName>
        <fullName evidence="8">Methionine aminopeptidase 2</fullName>
        <shortName evidence="8">MAP 2</shortName>
        <shortName evidence="8">MetAP 2</shortName>
        <ecNumber evidence="8">3.4.11.18</ecNumber>
    </recommendedName>
    <alternativeName>
        <fullName evidence="8">Peptidase M</fullName>
    </alternativeName>
</protein>
<feature type="binding site" evidence="8">
    <location>
        <position position="349"/>
    </location>
    <ligand>
        <name>a divalent metal cation</name>
        <dbReference type="ChEBI" id="CHEBI:60240"/>
        <label>2</label>
        <note>catalytic</note>
    </ligand>
</feature>
<comment type="cofactor">
    <cofactor evidence="2">
        <name>Mn(2+)</name>
        <dbReference type="ChEBI" id="CHEBI:29035"/>
    </cofactor>
</comment>
<dbReference type="InterPro" id="IPR036390">
    <property type="entry name" value="WH_DNA-bd_sf"/>
</dbReference>